<keyword evidence="5" id="KW-0573">Peptidoglycan synthesis</keyword>
<keyword evidence="10" id="KW-1185">Reference proteome</keyword>
<reference evidence="9" key="1">
    <citation type="submission" date="2021-04" db="EMBL/GenBank/DDBJ databases">
        <title>Taxonomic assessment of Weissella genus.</title>
        <authorList>
            <person name="Fanelli F."/>
            <person name="Chieffi D."/>
            <person name="Dell'Aquila A."/>
            <person name="Gyu-Sung C."/>
            <person name="Franz C.M.A.P."/>
            <person name="Fusco V."/>
        </authorList>
    </citation>
    <scope>NUCLEOTIDE SEQUENCE</scope>
    <source>
        <strain evidence="9">LMG 25373</strain>
    </source>
</reference>
<evidence type="ECO:0000313" key="9">
    <source>
        <dbReference type="EMBL" id="MCM2437918.1"/>
    </source>
</evidence>
<dbReference type="InterPro" id="IPR018044">
    <property type="entry name" value="Peptidase_S11"/>
</dbReference>
<keyword evidence="3" id="KW-0378">Hydrolase</keyword>
<dbReference type="EMBL" id="JAGMVS010000071">
    <property type="protein sequence ID" value="MCM2437918.1"/>
    <property type="molecule type" value="Genomic_DNA"/>
</dbReference>
<keyword evidence="6" id="KW-0961">Cell wall biogenesis/degradation</keyword>
<dbReference type="RefSeq" id="WP_205142761.1">
    <property type="nucleotide sequence ID" value="NZ_JAFBDN010000001.1"/>
</dbReference>
<evidence type="ECO:0000256" key="4">
    <source>
        <dbReference type="ARBA" id="ARBA00022960"/>
    </source>
</evidence>
<evidence type="ECO:0000256" key="3">
    <source>
        <dbReference type="ARBA" id="ARBA00022801"/>
    </source>
</evidence>
<evidence type="ECO:0000256" key="5">
    <source>
        <dbReference type="ARBA" id="ARBA00022984"/>
    </source>
</evidence>
<feature type="domain" description="Peptidase S11 D-alanyl-D-alanine carboxypeptidase A N-terminal" evidence="8">
    <location>
        <begin position="66"/>
        <end position="313"/>
    </location>
</feature>
<dbReference type="Gene3D" id="3.40.710.10">
    <property type="entry name" value="DD-peptidase/beta-lactamase superfamily"/>
    <property type="match status" value="1"/>
</dbReference>
<dbReference type="Proteomes" id="UP001057481">
    <property type="component" value="Unassembled WGS sequence"/>
</dbReference>
<accession>A0ABT0VL96</accession>
<dbReference type="Pfam" id="PF00768">
    <property type="entry name" value="Peptidase_S11"/>
    <property type="match status" value="1"/>
</dbReference>
<evidence type="ECO:0000313" key="10">
    <source>
        <dbReference type="Proteomes" id="UP001057481"/>
    </source>
</evidence>
<evidence type="ECO:0000256" key="7">
    <source>
        <dbReference type="RuleBase" id="RU004016"/>
    </source>
</evidence>
<keyword evidence="9" id="KW-0645">Protease</keyword>
<evidence type="ECO:0000256" key="1">
    <source>
        <dbReference type="ARBA" id="ARBA00007164"/>
    </source>
</evidence>
<protein>
    <submittedName>
        <fullName evidence="9">D-alanyl-D-alanine carboxypeptidase</fullName>
    </submittedName>
</protein>
<keyword evidence="4" id="KW-0133">Cell shape</keyword>
<dbReference type="PANTHER" id="PTHR21581">
    <property type="entry name" value="D-ALANYL-D-ALANINE CARBOXYPEPTIDASE"/>
    <property type="match status" value="1"/>
</dbReference>
<organism evidence="9 10">
    <name type="scientific">Periweissella beninensis</name>
    <dbReference type="NCBI Taxonomy" id="504936"/>
    <lineage>
        <taxon>Bacteria</taxon>
        <taxon>Bacillati</taxon>
        <taxon>Bacillota</taxon>
        <taxon>Bacilli</taxon>
        <taxon>Lactobacillales</taxon>
        <taxon>Lactobacillaceae</taxon>
        <taxon>Periweissella</taxon>
    </lineage>
</organism>
<evidence type="ECO:0000256" key="2">
    <source>
        <dbReference type="ARBA" id="ARBA00022729"/>
    </source>
</evidence>
<proteinExistence type="inferred from homology"/>
<evidence type="ECO:0000259" key="8">
    <source>
        <dbReference type="Pfam" id="PF00768"/>
    </source>
</evidence>
<comment type="caution">
    <text evidence="9">The sequence shown here is derived from an EMBL/GenBank/DDBJ whole genome shotgun (WGS) entry which is preliminary data.</text>
</comment>
<keyword evidence="2" id="KW-0732">Signal</keyword>
<gene>
    <name evidence="9" type="ORF">KAK10_08350</name>
</gene>
<dbReference type="PRINTS" id="PR00725">
    <property type="entry name" value="DADACBPTASE1"/>
</dbReference>
<dbReference type="GO" id="GO:0004180">
    <property type="term" value="F:carboxypeptidase activity"/>
    <property type="evidence" value="ECO:0007669"/>
    <property type="project" value="UniProtKB-KW"/>
</dbReference>
<comment type="similarity">
    <text evidence="1 7">Belongs to the peptidase S11 family.</text>
</comment>
<keyword evidence="9" id="KW-0121">Carboxypeptidase</keyword>
<sequence>MKKSSRVLWVSLILCIIGGLTLSTRIVREEATVLKSIKAIKKASKVDTRPFALRNVTVPNLKINGLTATTSIAYDTVTNRYLYGDQPDKKMYNASTTKLMVLYLALKYLQTHPHEWSAKVTINGSVAKMSRSYYAGELPMVKGEKLTVRQLFDNALVASSNESITALGIWLAGSNRLMIEQMNQQAVKWHLKQTKYYSVSGLDNVDLVPFGLNILKAKSTKKNTSSARDLVVLADQLITQYPVILKHAQLKNTTTKGFTLPTTNRMLKGEVYGNPKFGVDGLKTGTTPAAGEVFVATAQAKNHHRVITVVMHSTNRFVDTSKILAKIYPLTQDKDV</sequence>
<evidence type="ECO:0000256" key="6">
    <source>
        <dbReference type="ARBA" id="ARBA00023316"/>
    </source>
</evidence>
<dbReference type="SUPFAM" id="SSF56601">
    <property type="entry name" value="beta-lactamase/transpeptidase-like"/>
    <property type="match status" value="1"/>
</dbReference>
<dbReference type="PANTHER" id="PTHR21581:SF11">
    <property type="entry name" value="D-ALANYL-D-ALANINE CARBOXYPEPTIDASE DACA"/>
    <property type="match status" value="1"/>
</dbReference>
<dbReference type="InterPro" id="IPR001967">
    <property type="entry name" value="Peptidase_S11_N"/>
</dbReference>
<dbReference type="InterPro" id="IPR012338">
    <property type="entry name" value="Beta-lactam/transpept-like"/>
</dbReference>
<name>A0ABT0VL96_9LACO</name>